<dbReference type="PROSITE" id="PS50850">
    <property type="entry name" value="MFS"/>
    <property type="match status" value="1"/>
</dbReference>
<dbReference type="Pfam" id="PF07690">
    <property type="entry name" value="MFS_1"/>
    <property type="match status" value="1"/>
</dbReference>
<accession>A0A1J7J6D3</accession>
<sequence>MIAGTTELYENGQIRLIPMPTPDPKDPLNMPKWRKWLAIGVICFFGSLALSAEIVIGALIPVFLLEYSGVDPRILNTADFQKISGGSAVGVNPFAILPQGAIPADITKITMLATIPQLTNGIASYLLVPLSIAIGRRPILLFAGACAWAGGFWAAMSTSLDEHIAARAIQGLGAGAVEALIPLIIQDMVFIHQRNKAMSTIVSSQGIIITGLGIASPYIASNFTWRWLYYITSGFGLLAWLGLILFVPETRWKRSAAELSGQKIFPLQPGQIRPELDYQVHSAPTIWTYVGFFHGGFYWKEAGWSMLNTLRTTFFPAVIWATLANGIFIIVNSAAQQLGSFALLAQGWEFQYTGLSVIPFIAATALVYVFGGPVADRVANAATRHNNGSREPEYHLLNVVMPFASGIAGCFIFGYAGQNNVHWAVLLFGSFLVIFAFLTTLSVVNVFIVESYPMWAGPVLVNVSSLRIIIAFFLSSEATAWVAEKGFLNTFALYAEVMIVVSLGIPFLYFLGKRIRLWTAGSVNRVTPIKSTVASLHQHDKAASFVS</sequence>
<dbReference type="InterPro" id="IPR011701">
    <property type="entry name" value="MFS"/>
</dbReference>
<feature type="transmembrane region" description="Helical" evidence="5">
    <location>
        <begin position="139"/>
        <end position="158"/>
    </location>
</feature>
<evidence type="ECO:0000256" key="5">
    <source>
        <dbReference type="SAM" id="Phobius"/>
    </source>
</evidence>
<dbReference type="GO" id="GO:0005886">
    <property type="term" value="C:plasma membrane"/>
    <property type="evidence" value="ECO:0007669"/>
    <property type="project" value="TreeGrafter"/>
</dbReference>
<evidence type="ECO:0000313" key="7">
    <source>
        <dbReference type="EMBL" id="OIW24716.1"/>
    </source>
</evidence>
<organism evidence="7 8">
    <name type="scientific">Coniochaeta ligniaria NRRL 30616</name>
    <dbReference type="NCBI Taxonomy" id="1408157"/>
    <lineage>
        <taxon>Eukaryota</taxon>
        <taxon>Fungi</taxon>
        <taxon>Dikarya</taxon>
        <taxon>Ascomycota</taxon>
        <taxon>Pezizomycotina</taxon>
        <taxon>Sordariomycetes</taxon>
        <taxon>Sordariomycetidae</taxon>
        <taxon>Coniochaetales</taxon>
        <taxon>Coniochaetaceae</taxon>
        <taxon>Coniochaeta</taxon>
    </lineage>
</organism>
<feature type="domain" description="Major facilitator superfamily (MFS) profile" evidence="6">
    <location>
        <begin position="39"/>
        <end position="516"/>
    </location>
</feature>
<evidence type="ECO:0000256" key="2">
    <source>
        <dbReference type="ARBA" id="ARBA00022692"/>
    </source>
</evidence>
<evidence type="ECO:0000259" key="6">
    <source>
        <dbReference type="PROSITE" id="PS50850"/>
    </source>
</evidence>
<dbReference type="InterPro" id="IPR020846">
    <property type="entry name" value="MFS_dom"/>
</dbReference>
<dbReference type="Gene3D" id="1.20.1250.20">
    <property type="entry name" value="MFS general substrate transporter like domains"/>
    <property type="match status" value="1"/>
</dbReference>
<evidence type="ECO:0000313" key="8">
    <source>
        <dbReference type="Proteomes" id="UP000182658"/>
    </source>
</evidence>
<evidence type="ECO:0000256" key="3">
    <source>
        <dbReference type="ARBA" id="ARBA00022989"/>
    </source>
</evidence>
<keyword evidence="4 5" id="KW-0472">Membrane</keyword>
<dbReference type="STRING" id="1408157.A0A1J7J6D3"/>
<feature type="transmembrane region" description="Helical" evidence="5">
    <location>
        <begin position="227"/>
        <end position="247"/>
    </location>
</feature>
<keyword evidence="2 5" id="KW-0812">Transmembrane</keyword>
<evidence type="ECO:0000256" key="1">
    <source>
        <dbReference type="ARBA" id="ARBA00004141"/>
    </source>
</evidence>
<dbReference type="GO" id="GO:0022857">
    <property type="term" value="F:transmembrane transporter activity"/>
    <property type="evidence" value="ECO:0007669"/>
    <property type="project" value="InterPro"/>
</dbReference>
<gene>
    <name evidence="7" type="ORF">CONLIGDRAFT_673820</name>
</gene>
<dbReference type="PANTHER" id="PTHR23502">
    <property type="entry name" value="MAJOR FACILITATOR SUPERFAMILY"/>
    <property type="match status" value="1"/>
</dbReference>
<evidence type="ECO:0000256" key="4">
    <source>
        <dbReference type="ARBA" id="ARBA00023136"/>
    </source>
</evidence>
<feature type="transmembrane region" description="Helical" evidence="5">
    <location>
        <begin position="355"/>
        <end position="375"/>
    </location>
</feature>
<feature type="transmembrane region" description="Helical" evidence="5">
    <location>
        <begin position="423"/>
        <end position="448"/>
    </location>
</feature>
<dbReference type="Proteomes" id="UP000182658">
    <property type="component" value="Unassembled WGS sequence"/>
</dbReference>
<feature type="transmembrane region" description="Helical" evidence="5">
    <location>
        <begin position="396"/>
        <end position="417"/>
    </location>
</feature>
<proteinExistence type="predicted"/>
<keyword evidence="3 5" id="KW-1133">Transmembrane helix</keyword>
<feature type="transmembrane region" description="Helical" evidence="5">
    <location>
        <begin position="164"/>
        <end position="185"/>
    </location>
</feature>
<dbReference type="OrthoDB" id="268400at2759"/>
<keyword evidence="8" id="KW-1185">Reference proteome</keyword>
<dbReference type="InParanoid" id="A0A1J7J6D3"/>
<feature type="transmembrane region" description="Helical" evidence="5">
    <location>
        <begin position="36"/>
        <end position="65"/>
    </location>
</feature>
<feature type="transmembrane region" description="Helical" evidence="5">
    <location>
        <begin position="455"/>
        <end position="475"/>
    </location>
</feature>
<feature type="transmembrane region" description="Helical" evidence="5">
    <location>
        <begin position="487"/>
        <end position="511"/>
    </location>
</feature>
<comment type="subcellular location">
    <subcellularLocation>
        <location evidence="1">Membrane</location>
        <topology evidence="1">Multi-pass membrane protein</topology>
    </subcellularLocation>
</comment>
<dbReference type="SUPFAM" id="SSF103473">
    <property type="entry name" value="MFS general substrate transporter"/>
    <property type="match status" value="1"/>
</dbReference>
<feature type="transmembrane region" description="Helical" evidence="5">
    <location>
        <begin position="197"/>
        <end position="221"/>
    </location>
</feature>
<dbReference type="EMBL" id="KV875103">
    <property type="protein sequence ID" value="OIW24716.1"/>
    <property type="molecule type" value="Genomic_DNA"/>
</dbReference>
<protein>
    <submittedName>
        <fullName evidence="7">MFS general substrate transporter</fullName>
    </submittedName>
</protein>
<dbReference type="AlphaFoldDB" id="A0A1J7J6D3"/>
<dbReference type="InterPro" id="IPR036259">
    <property type="entry name" value="MFS_trans_sf"/>
</dbReference>
<dbReference type="PANTHER" id="PTHR23502:SF164">
    <property type="entry name" value="MAJOR FACILITATOR SUPERFAMILY (MFS) PROFILE DOMAIN-CONTAINING PROTEIN"/>
    <property type="match status" value="1"/>
</dbReference>
<feature type="transmembrane region" description="Helical" evidence="5">
    <location>
        <begin position="314"/>
        <end position="335"/>
    </location>
</feature>
<name>A0A1J7J6D3_9PEZI</name>
<reference evidence="7 8" key="1">
    <citation type="submission" date="2016-10" db="EMBL/GenBank/DDBJ databases">
        <title>Draft genome sequence of Coniochaeta ligniaria NRRL30616, a lignocellulolytic fungus for bioabatement of inhibitors in plant biomass hydrolysates.</title>
        <authorList>
            <consortium name="DOE Joint Genome Institute"/>
            <person name="Jimenez D.J."/>
            <person name="Hector R.E."/>
            <person name="Riley R."/>
            <person name="Sun H."/>
            <person name="Grigoriev I.V."/>
            <person name="Van Elsas J.D."/>
            <person name="Nichols N.N."/>
        </authorList>
    </citation>
    <scope>NUCLEOTIDE SEQUENCE [LARGE SCALE GENOMIC DNA]</scope>
    <source>
        <strain evidence="7 8">NRRL 30616</strain>
    </source>
</reference>